<dbReference type="Pfam" id="PF00397">
    <property type="entry name" value="WW"/>
    <property type="match status" value="1"/>
</dbReference>
<feature type="compositionally biased region" description="Low complexity" evidence="1">
    <location>
        <begin position="169"/>
        <end position="204"/>
    </location>
</feature>
<protein>
    <recommendedName>
        <fullName evidence="2">WW domain-containing protein</fullName>
    </recommendedName>
</protein>
<dbReference type="EMBL" id="SOZI01000052">
    <property type="protein sequence ID" value="TNY21045.1"/>
    <property type="molecule type" value="Genomic_DNA"/>
</dbReference>
<accession>A0A5C5FWN0</accession>
<sequence>MHQDDELDFGEDELVPQAVPVSSASSLDPSRPGSSTLAPAPSGAAGLAPGGAAGSKGGTTTSRSATAAGSAAPSASHALASSSALPSAASTPPVPPVKAHDETLDALGNKLPAGWVSRVSKSTGNIYYRNTVLNTSAWDIPTEPAAPQPSPPNPASPPTVVPAHPEPAPAVSVLAQAAPAPAPAAPVLAAEQAPAPAAPHPSAQDTQMHDAPSQDPPAAPKARVFVHPDRLKFADPGAVTTQPAAAPAPPTGPAAARGNAMYPARRTSSAAQDPAVVSTPVPASAPPTGPRASFDQRELSFSLRRRRPGSRGRVAATLCTSSRGAWSPSDAPFGSAPCCHAHHRARRARLARSPGRRRLVVR</sequence>
<dbReference type="AlphaFoldDB" id="A0A5C5FWN0"/>
<comment type="caution">
    <text evidence="3">The sequence shown here is derived from an EMBL/GenBank/DDBJ whole genome shotgun (WGS) entry which is preliminary data.</text>
</comment>
<dbReference type="InterPro" id="IPR001202">
    <property type="entry name" value="WW_dom"/>
</dbReference>
<dbReference type="OrthoDB" id="2530521at2759"/>
<organism evidence="3 4">
    <name type="scientific">Rhodotorula diobovata</name>
    <dbReference type="NCBI Taxonomy" id="5288"/>
    <lineage>
        <taxon>Eukaryota</taxon>
        <taxon>Fungi</taxon>
        <taxon>Dikarya</taxon>
        <taxon>Basidiomycota</taxon>
        <taxon>Pucciniomycotina</taxon>
        <taxon>Microbotryomycetes</taxon>
        <taxon>Sporidiobolales</taxon>
        <taxon>Sporidiobolaceae</taxon>
        <taxon>Rhodotorula</taxon>
    </lineage>
</organism>
<feature type="domain" description="WW" evidence="2">
    <location>
        <begin position="109"/>
        <end position="143"/>
    </location>
</feature>
<gene>
    <name evidence="3" type="ORF">DMC30DRAFT_396127</name>
</gene>
<evidence type="ECO:0000256" key="1">
    <source>
        <dbReference type="SAM" id="MobiDB-lite"/>
    </source>
</evidence>
<feature type="compositionally biased region" description="Pro residues" evidence="1">
    <location>
        <begin position="144"/>
        <end position="168"/>
    </location>
</feature>
<proteinExistence type="predicted"/>
<dbReference type="SMART" id="SM00456">
    <property type="entry name" value="WW"/>
    <property type="match status" value="1"/>
</dbReference>
<dbReference type="STRING" id="5288.A0A5C5FWN0"/>
<dbReference type="Gene3D" id="2.20.70.10">
    <property type="match status" value="1"/>
</dbReference>
<reference evidence="3 4" key="1">
    <citation type="submission" date="2019-03" db="EMBL/GenBank/DDBJ databases">
        <title>Rhodosporidium diobovatum UCD-FST 08-225 genome sequencing, assembly, and annotation.</title>
        <authorList>
            <person name="Fakankun I.U."/>
            <person name="Fristensky B."/>
            <person name="Levin D.B."/>
        </authorList>
    </citation>
    <scope>NUCLEOTIDE SEQUENCE [LARGE SCALE GENOMIC DNA]</scope>
    <source>
        <strain evidence="3 4">UCD-FST 08-225</strain>
    </source>
</reference>
<feature type="region of interest" description="Disordered" evidence="1">
    <location>
        <begin position="139"/>
        <end position="331"/>
    </location>
</feature>
<dbReference type="Proteomes" id="UP000311382">
    <property type="component" value="Unassembled WGS sequence"/>
</dbReference>
<evidence type="ECO:0000313" key="4">
    <source>
        <dbReference type="Proteomes" id="UP000311382"/>
    </source>
</evidence>
<feature type="region of interest" description="Disordered" evidence="1">
    <location>
        <begin position="1"/>
        <end position="105"/>
    </location>
</feature>
<feature type="compositionally biased region" description="Gly residues" evidence="1">
    <location>
        <begin position="48"/>
        <end position="57"/>
    </location>
</feature>
<feature type="compositionally biased region" description="Low complexity" evidence="1">
    <location>
        <begin position="15"/>
        <end position="47"/>
    </location>
</feature>
<dbReference type="SUPFAM" id="SSF51045">
    <property type="entry name" value="WW domain"/>
    <property type="match status" value="1"/>
</dbReference>
<feature type="compositionally biased region" description="Low complexity" evidence="1">
    <location>
        <begin position="58"/>
        <end position="91"/>
    </location>
</feature>
<feature type="compositionally biased region" description="Low complexity" evidence="1">
    <location>
        <begin position="236"/>
        <end position="245"/>
    </location>
</feature>
<evidence type="ECO:0000259" key="2">
    <source>
        <dbReference type="PROSITE" id="PS50020"/>
    </source>
</evidence>
<keyword evidence="4" id="KW-1185">Reference proteome</keyword>
<evidence type="ECO:0000313" key="3">
    <source>
        <dbReference type="EMBL" id="TNY21045.1"/>
    </source>
</evidence>
<feature type="compositionally biased region" description="Acidic residues" evidence="1">
    <location>
        <begin position="1"/>
        <end position="14"/>
    </location>
</feature>
<dbReference type="InterPro" id="IPR036020">
    <property type="entry name" value="WW_dom_sf"/>
</dbReference>
<name>A0A5C5FWN0_9BASI</name>
<dbReference type="PROSITE" id="PS50020">
    <property type="entry name" value="WW_DOMAIN_2"/>
    <property type="match status" value="1"/>
</dbReference>